<keyword evidence="1" id="KW-0472">Membrane</keyword>
<dbReference type="Proteomes" id="UP000013827">
    <property type="component" value="Unassembled WGS sequence"/>
</dbReference>
<accession>A0A0D3JG06</accession>
<dbReference type="RefSeq" id="XP_005774870.1">
    <property type="nucleotide sequence ID" value="XM_005774813.1"/>
</dbReference>
<evidence type="ECO:0000313" key="3">
    <source>
        <dbReference type="Proteomes" id="UP000013827"/>
    </source>
</evidence>
<dbReference type="PaxDb" id="2903-EOD22441"/>
<organism evidence="2 3">
    <name type="scientific">Emiliania huxleyi (strain CCMP1516)</name>
    <dbReference type="NCBI Taxonomy" id="280463"/>
    <lineage>
        <taxon>Eukaryota</taxon>
        <taxon>Haptista</taxon>
        <taxon>Haptophyta</taxon>
        <taxon>Prymnesiophyceae</taxon>
        <taxon>Isochrysidales</taxon>
        <taxon>Noelaerhabdaceae</taxon>
        <taxon>Emiliania</taxon>
    </lineage>
</organism>
<protein>
    <submittedName>
        <fullName evidence="2">Uncharacterized protein</fullName>
    </submittedName>
</protein>
<reference evidence="2" key="2">
    <citation type="submission" date="2024-10" db="UniProtKB">
        <authorList>
            <consortium name="EnsemblProtists"/>
        </authorList>
    </citation>
    <scope>IDENTIFICATION</scope>
</reference>
<feature type="transmembrane region" description="Helical" evidence="1">
    <location>
        <begin position="75"/>
        <end position="95"/>
    </location>
</feature>
<proteinExistence type="predicted"/>
<keyword evidence="3" id="KW-1185">Reference proteome</keyword>
<dbReference type="KEGG" id="ehx:EMIHUDRAFT_240300"/>
<evidence type="ECO:0000256" key="1">
    <source>
        <dbReference type="SAM" id="Phobius"/>
    </source>
</evidence>
<dbReference type="HOGENOM" id="CLU_092981_0_0_1"/>
<name>A0A0D3JG06_EMIH1</name>
<dbReference type="AlphaFoldDB" id="A0A0D3JG06"/>
<sequence length="262" mass="28364">MLRHGLTRSRSRICSPLVRFPLICSPTIRFPLICSPSVRFPLARSLSSSTRPRNPSHSLVAALEQEAGPSNASGAGLLVTGGVLLAAGALCYLAYDKAVRAYAFMLLGSAATEQLFMQQLEGKVELELLLTPFSSTGEICGLLSPVAEAPSTPGPLKHRAFTLIGPNDQLTKRTRERHATLGIRQQPPVAMVRRVDLLAPVSLTARKHPGHGNIGIMVSGFWFLLRKRGCRDPERKRRGSQHGCLVHRTPTGGAVELVMPKP</sequence>
<dbReference type="EnsemblProtists" id="EOD22441">
    <property type="protein sequence ID" value="EOD22441"/>
    <property type="gene ID" value="EMIHUDRAFT_240300"/>
</dbReference>
<evidence type="ECO:0000313" key="2">
    <source>
        <dbReference type="EnsemblProtists" id="EOD22441"/>
    </source>
</evidence>
<reference evidence="3" key="1">
    <citation type="journal article" date="2013" name="Nature">
        <title>Pan genome of the phytoplankton Emiliania underpins its global distribution.</title>
        <authorList>
            <person name="Read B.A."/>
            <person name="Kegel J."/>
            <person name="Klute M.J."/>
            <person name="Kuo A."/>
            <person name="Lefebvre S.C."/>
            <person name="Maumus F."/>
            <person name="Mayer C."/>
            <person name="Miller J."/>
            <person name="Monier A."/>
            <person name="Salamov A."/>
            <person name="Young J."/>
            <person name="Aguilar M."/>
            <person name="Claverie J.M."/>
            <person name="Frickenhaus S."/>
            <person name="Gonzalez K."/>
            <person name="Herman E.K."/>
            <person name="Lin Y.C."/>
            <person name="Napier J."/>
            <person name="Ogata H."/>
            <person name="Sarno A.F."/>
            <person name="Shmutz J."/>
            <person name="Schroeder D."/>
            <person name="de Vargas C."/>
            <person name="Verret F."/>
            <person name="von Dassow P."/>
            <person name="Valentin K."/>
            <person name="Van de Peer Y."/>
            <person name="Wheeler G."/>
            <person name="Dacks J.B."/>
            <person name="Delwiche C.F."/>
            <person name="Dyhrman S.T."/>
            <person name="Glockner G."/>
            <person name="John U."/>
            <person name="Richards T."/>
            <person name="Worden A.Z."/>
            <person name="Zhang X."/>
            <person name="Grigoriev I.V."/>
            <person name="Allen A.E."/>
            <person name="Bidle K."/>
            <person name="Borodovsky M."/>
            <person name="Bowler C."/>
            <person name="Brownlee C."/>
            <person name="Cock J.M."/>
            <person name="Elias M."/>
            <person name="Gladyshev V.N."/>
            <person name="Groth M."/>
            <person name="Guda C."/>
            <person name="Hadaegh A."/>
            <person name="Iglesias-Rodriguez M.D."/>
            <person name="Jenkins J."/>
            <person name="Jones B.M."/>
            <person name="Lawson T."/>
            <person name="Leese F."/>
            <person name="Lindquist E."/>
            <person name="Lobanov A."/>
            <person name="Lomsadze A."/>
            <person name="Malik S.B."/>
            <person name="Marsh M.E."/>
            <person name="Mackinder L."/>
            <person name="Mock T."/>
            <person name="Mueller-Roeber B."/>
            <person name="Pagarete A."/>
            <person name="Parker M."/>
            <person name="Probert I."/>
            <person name="Quesneville H."/>
            <person name="Raines C."/>
            <person name="Rensing S.A."/>
            <person name="Riano-Pachon D.M."/>
            <person name="Richier S."/>
            <person name="Rokitta S."/>
            <person name="Shiraiwa Y."/>
            <person name="Soanes D.M."/>
            <person name="van der Giezen M."/>
            <person name="Wahlund T.M."/>
            <person name="Williams B."/>
            <person name="Wilson W."/>
            <person name="Wolfe G."/>
            <person name="Wurch L.L."/>
        </authorList>
    </citation>
    <scope>NUCLEOTIDE SEQUENCE</scope>
</reference>
<keyword evidence="1" id="KW-1133">Transmembrane helix</keyword>
<dbReference type="GeneID" id="17268025"/>
<keyword evidence="1" id="KW-0812">Transmembrane</keyword>